<dbReference type="CDD" id="cd07820">
    <property type="entry name" value="SRPBCC_3"/>
    <property type="match status" value="1"/>
</dbReference>
<organism evidence="1 2">
    <name type="scientific">Paraflavisolibacter caeni</name>
    <dbReference type="NCBI Taxonomy" id="2982496"/>
    <lineage>
        <taxon>Bacteria</taxon>
        <taxon>Pseudomonadati</taxon>
        <taxon>Bacteroidota</taxon>
        <taxon>Chitinophagia</taxon>
        <taxon>Chitinophagales</taxon>
        <taxon>Chitinophagaceae</taxon>
        <taxon>Paraflavisolibacter</taxon>
    </lineage>
</organism>
<dbReference type="Proteomes" id="UP001155483">
    <property type="component" value="Unassembled WGS sequence"/>
</dbReference>
<dbReference type="AlphaFoldDB" id="A0A9X2XS73"/>
<dbReference type="RefSeq" id="WP_279295016.1">
    <property type="nucleotide sequence ID" value="NZ_JAOTIF010000001.1"/>
</dbReference>
<protein>
    <submittedName>
        <fullName evidence="1">SRPBCC family protein</fullName>
    </submittedName>
</protein>
<dbReference type="SUPFAM" id="SSF55961">
    <property type="entry name" value="Bet v1-like"/>
    <property type="match status" value="1"/>
</dbReference>
<gene>
    <name evidence="1" type="ORF">OCK74_00515</name>
</gene>
<sequence length="160" mass="18812">MSRIYHLKRVQRIPVSLEQAWNFFSNPNNLLTITPPFLNLKITNQVYGDEIYTGQIITYKVKPLLGIPIFWLTEITHVERLKMFVDEQRKGPYKLWHHQHHFKSIDGGVEMTDIVHYAFPFGLLGNIAHAITVKSQLNKIFNYRYLKVQELFGVWKGEGQ</sequence>
<keyword evidence="2" id="KW-1185">Reference proteome</keyword>
<proteinExistence type="predicted"/>
<reference evidence="1" key="1">
    <citation type="submission" date="2022-09" db="EMBL/GenBank/DDBJ databases">
        <authorList>
            <person name="Yuan C."/>
            <person name="Ke Z."/>
        </authorList>
    </citation>
    <scope>NUCLEOTIDE SEQUENCE</scope>
    <source>
        <strain evidence="1">LB-8</strain>
    </source>
</reference>
<accession>A0A9X2XS73</accession>
<dbReference type="InterPro" id="IPR023393">
    <property type="entry name" value="START-like_dom_sf"/>
</dbReference>
<evidence type="ECO:0000313" key="1">
    <source>
        <dbReference type="EMBL" id="MCU7547570.1"/>
    </source>
</evidence>
<name>A0A9X2XS73_9BACT</name>
<dbReference type="EMBL" id="JAOTIF010000001">
    <property type="protein sequence ID" value="MCU7547570.1"/>
    <property type="molecule type" value="Genomic_DNA"/>
</dbReference>
<comment type="caution">
    <text evidence="1">The sequence shown here is derived from an EMBL/GenBank/DDBJ whole genome shotgun (WGS) entry which is preliminary data.</text>
</comment>
<evidence type="ECO:0000313" key="2">
    <source>
        <dbReference type="Proteomes" id="UP001155483"/>
    </source>
</evidence>
<dbReference type="Gene3D" id="3.30.530.20">
    <property type="match status" value="1"/>
</dbReference>
<reference evidence="1" key="2">
    <citation type="submission" date="2023-04" db="EMBL/GenBank/DDBJ databases">
        <title>Paracnuella aquatica gen. nov., sp. nov., a member of the family Chitinophagaceae isolated from a hot spring.</title>
        <authorList>
            <person name="Wang C."/>
        </authorList>
    </citation>
    <scope>NUCLEOTIDE SEQUENCE</scope>
    <source>
        <strain evidence="1">LB-8</strain>
    </source>
</reference>